<geneLocation type="plasmid" evidence="5 6">
    <name>pDEIPR01</name>
</geneLocation>
<keyword evidence="6" id="KW-1185">Reference proteome</keyword>
<dbReference type="GO" id="GO:0008775">
    <property type="term" value="F:acetate CoA-transferase activity"/>
    <property type="evidence" value="ECO:0007669"/>
    <property type="project" value="InterPro"/>
</dbReference>
<evidence type="ECO:0000313" key="6">
    <source>
        <dbReference type="Proteomes" id="UP000007718"/>
    </source>
</evidence>
<dbReference type="Pfam" id="PF02550">
    <property type="entry name" value="AcetylCoA_hydro"/>
    <property type="match status" value="1"/>
</dbReference>
<dbReference type="InterPro" id="IPR003702">
    <property type="entry name" value="ActCoA_hydro_N"/>
</dbReference>
<evidence type="ECO:0000256" key="1">
    <source>
        <dbReference type="ARBA" id="ARBA00009632"/>
    </source>
</evidence>
<accession>F0RQ27</accession>
<evidence type="ECO:0000259" key="4">
    <source>
        <dbReference type="Pfam" id="PF13336"/>
    </source>
</evidence>
<protein>
    <submittedName>
        <fullName evidence="5">Acetyl-CoA hydrolase/transferase</fullName>
    </submittedName>
</protein>
<dbReference type="GO" id="GO:0006083">
    <property type="term" value="P:acetate metabolic process"/>
    <property type="evidence" value="ECO:0007669"/>
    <property type="project" value="InterPro"/>
</dbReference>
<dbReference type="PANTHER" id="PTHR21432">
    <property type="entry name" value="ACETYL-COA HYDROLASE-RELATED"/>
    <property type="match status" value="1"/>
</dbReference>
<keyword evidence="2 5" id="KW-0808">Transferase</keyword>
<dbReference type="Gene3D" id="3.40.1080.20">
    <property type="entry name" value="Acetyl-CoA hydrolase/transferase C-terminal domain"/>
    <property type="match status" value="1"/>
</dbReference>
<dbReference type="EMBL" id="CP002537">
    <property type="protein sequence ID" value="ADY27229.1"/>
    <property type="molecule type" value="Genomic_DNA"/>
</dbReference>
<proteinExistence type="inferred from homology"/>
<dbReference type="SUPFAM" id="SSF100950">
    <property type="entry name" value="NagB/RpiA/CoA transferase-like"/>
    <property type="match status" value="2"/>
</dbReference>
<dbReference type="Gene3D" id="3.30.750.70">
    <property type="entry name" value="4-hydroxybutyrate coenzyme like domains"/>
    <property type="match status" value="1"/>
</dbReference>
<organism evidence="5 6">
    <name type="scientific">Deinococcus proteolyticus (strain ATCC 35074 / DSM 20540 / JCM 6276 / NBRC 101906 / NCIMB 13154 / VKM Ac-1939 / CCM 2703 / MRP)</name>
    <dbReference type="NCBI Taxonomy" id="693977"/>
    <lineage>
        <taxon>Bacteria</taxon>
        <taxon>Thermotogati</taxon>
        <taxon>Deinococcota</taxon>
        <taxon>Deinococci</taxon>
        <taxon>Deinococcales</taxon>
        <taxon>Deinococcaceae</taxon>
        <taxon>Deinococcus</taxon>
    </lineage>
</organism>
<gene>
    <name evidence="5" type="ordered locus">Deipr_2099</name>
</gene>
<keyword evidence="5" id="KW-0378">Hydrolase</keyword>
<feature type="domain" description="Acetyl-CoA hydrolase/transferase N-terminal" evidence="3">
    <location>
        <begin position="68"/>
        <end position="178"/>
    </location>
</feature>
<dbReference type="KEGG" id="dpt:Deipr_2099"/>
<dbReference type="PANTHER" id="PTHR21432:SF20">
    <property type="entry name" value="ACETYL-COA HYDROLASE"/>
    <property type="match status" value="1"/>
</dbReference>
<reference evidence="5 6" key="1">
    <citation type="submission" date="2011-02" db="EMBL/GenBank/DDBJ databases">
        <title>The complete sequence of plasmid1 of Deinococcus proteolyticus DSM 20540.</title>
        <authorList>
            <consortium name="US DOE Joint Genome Institute (JGI-PGF)"/>
            <person name="Lucas S."/>
            <person name="Copeland A."/>
            <person name="Lapidus A."/>
            <person name="Bruce D."/>
            <person name="Goodwin L."/>
            <person name="Pitluck S."/>
            <person name="Kyrpides N."/>
            <person name="Mavromatis K."/>
            <person name="Pagani I."/>
            <person name="Ivanova N."/>
            <person name="Ovchinnikova G."/>
            <person name="Zeytun A."/>
            <person name="Detter J.C."/>
            <person name="Han C."/>
            <person name="Land M."/>
            <person name="Hauser L."/>
            <person name="Markowitz V."/>
            <person name="Cheng J.-F."/>
            <person name="Hugenholtz P."/>
            <person name="Woyke T."/>
            <person name="Wu D."/>
            <person name="Pukall R."/>
            <person name="Steenblock K."/>
            <person name="Brambilla E."/>
            <person name="Klenk H.-P."/>
            <person name="Eisen J.A."/>
        </authorList>
    </citation>
    <scope>NUCLEOTIDE SEQUENCE [LARGE SCALE GENOMIC DNA]</scope>
    <source>
        <strain evidence="6">ATCC 35074 / DSM 20540 / JCM 6276 / NBRC 101906 / NCIMB 13154 / VKM Ac-1939 / CCM 2703 / MRP</strain>
        <plasmid evidence="6">Plasmid pDEIPR01</plasmid>
    </source>
</reference>
<dbReference type="InterPro" id="IPR038460">
    <property type="entry name" value="AcetylCoA_hyd_C_sf"/>
</dbReference>
<dbReference type="AlphaFoldDB" id="F0RQ27"/>
<dbReference type="Pfam" id="PF13336">
    <property type="entry name" value="AcetylCoA_hyd_C"/>
    <property type="match status" value="1"/>
</dbReference>
<dbReference type="InterPro" id="IPR037171">
    <property type="entry name" value="NagB/RpiA_transferase-like"/>
</dbReference>
<feature type="domain" description="Acetyl-CoA hydrolase/transferase C-terminal" evidence="4">
    <location>
        <begin position="270"/>
        <end position="425"/>
    </location>
</feature>
<dbReference type="GO" id="GO:0016787">
    <property type="term" value="F:hydrolase activity"/>
    <property type="evidence" value="ECO:0007669"/>
    <property type="project" value="UniProtKB-KW"/>
</dbReference>
<evidence type="ECO:0000313" key="5">
    <source>
        <dbReference type="EMBL" id="ADY27229.1"/>
    </source>
</evidence>
<dbReference type="RefSeq" id="WP_013622961.1">
    <property type="nucleotide sequence ID" value="NC_015169.1"/>
</dbReference>
<keyword evidence="5" id="KW-0614">Plasmid</keyword>
<dbReference type="Gene3D" id="3.40.1080.10">
    <property type="entry name" value="Glutaconate Coenzyme A-transferase"/>
    <property type="match status" value="1"/>
</dbReference>
<dbReference type="InterPro" id="IPR046433">
    <property type="entry name" value="ActCoA_hydro"/>
</dbReference>
<evidence type="ECO:0000259" key="3">
    <source>
        <dbReference type="Pfam" id="PF02550"/>
    </source>
</evidence>
<dbReference type="HOGENOM" id="CLU_030703_1_0_0"/>
<sequence length="442" mass="46866">MSSPSLRTPQRLTAAEAVSRLRPGARVALSGNAATPTPLLHELMNQGERLRGSELYSVLLMGENPFPDAGSPFLRRALFMGPADRHAYGQGQVDYIPVFLKDIPELFTSGWLPLDAAIVQVSPPDRHGFVSLGTEVVGMQAAARKAPLVIALVNAQMPRMYGDCHLHLSELDVLVEDDFALPGAPAPALTPEEILIGQHIADLVQDGDTLQIGIGAIPDAALAAMHGKKDLGLHTELISTSVMHAVQAGIITGRRKTVHPGQITGTLMLGTPELYRFADRNPMIQMYPSNYTNDVNLIARNHRMTAINSAIEIDLTGQVCADSVGTRMVSGFGGQLDFVRGASASEGGRAIMAVTSTAQVGGRAVSRIVPTLQPGAGVVTTRGDVRYVVTEYGVADLYGLSLSERAQALTAIAHPDFREELRAAAEARGLRPLSVAPGQAGG</sequence>
<evidence type="ECO:0000256" key="2">
    <source>
        <dbReference type="ARBA" id="ARBA00022679"/>
    </source>
</evidence>
<name>F0RQ27_DEIPM</name>
<comment type="similarity">
    <text evidence="1">Belongs to the acetyl-CoA hydrolase/transferase family.</text>
</comment>
<dbReference type="Proteomes" id="UP000007718">
    <property type="component" value="Plasmid pDEIPR01"/>
</dbReference>
<dbReference type="InterPro" id="IPR026888">
    <property type="entry name" value="AcetylCoA_hyd_C"/>
</dbReference>
<dbReference type="OrthoDB" id="9801795at2"/>